<dbReference type="InterPro" id="IPR000843">
    <property type="entry name" value="HTH_LacI"/>
</dbReference>
<dbReference type="CDD" id="cd01392">
    <property type="entry name" value="HTH_LacI"/>
    <property type="match status" value="1"/>
</dbReference>
<dbReference type="Gene3D" id="3.40.50.2300">
    <property type="match status" value="2"/>
</dbReference>
<dbReference type="PANTHER" id="PTHR30146:SF109">
    <property type="entry name" value="HTH-TYPE TRANSCRIPTIONAL REGULATOR GALS"/>
    <property type="match status" value="1"/>
</dbReference>
<name>A0ABN3G483_9PSEU</name>
<dbReference type="CDD" id="cd06267">
    <property type="entry name" value="PBP1_LacI_sugar_binding-like"/>
    <property type="match status" value="1"/>
</dbReference>
<dbReference type="SMART" id="SM00354">
    <property type="entry name" value="HTH_LACI"/>
    <property type="match status" value="1"/>
</dbReference>
<dbReference type="GO" id="GO:0003677">
    <property type="term" value="F:DNA binding"/>
    <property type="evidence" value="ECO:0007669"/>
    <property type="project" value="UniProtKB-KW"/>
</dbReference>
<feature type="domain" description="HTH lacI-type" evidence="4">
    <location>
        <begin position="17"/>
        <end position="71"/>
    </location>
</feature>
<evidence type="ECO:0000256" key="3">
    <source>
        <dbReference type="ARBA" id="ARBA00023163"/>
    </source>
</evidence>
<dbReference type="EMBL" id="BAAARA010000005">
    <property type="protein sequence ID" value="GAA2343828.1"/>
    <property type="molecule type" value="Genomic_DNA"/>
</dbReference>
<keyword evidence="6" id="KW-1185">Reference proteome</keyword>
<dbReference type="PANTHER" id="PTHR30146">
    <property type="entry name" value="LACI-RELATED TRANSCRIPTIONAL REPRESSOR"/>
    <property type="match status" value="1"/>
</dbReference>
<keyword evidence="2 5" id="KW-0238">DNA-binding</keyword>
<evidence type="ECO:0000313" key="5">
    <source>
        <dbReference type="EMBL" id="GAA2343828.1"/>
    </source>
</evidence>
<dbReference type="SUPFAM" id="SSF53822">
    <property type="entry name" value="Periplasmic binding protein-like I"/>
    <property type="match status" value="1"/>
</dbReference>
<dbReference type="PROSITE" id="PS50932">
    <property type="entry name" value="HTH_LACI_2"/>
    <property type="match status" value="1"/>
</dbReference>
<dbReference type="SUPFAM" id="SSF47413">
    <property type="entry name" value="lambda repressor-like DNA-binding domains"/>
    <property type="match status" value="1"/>
</dbReference>
<keyword evidence="1" id="KW-0805">Transcription regulation</keyword>
<evidence type="ECO:0000313" key="6">
    <source>
        <dbReference type="Proteomes" id="UP001501218"/>
    </source>
</evidence>
<keyword evidence="3" id="KW-0804">Transcription</keyword>
<evidence type="ECO:0000256" key="1">
    <source>
        <dbReference type="ARBA" id="ARBA00023015"/>
    </source>
</evidence>
<accession>A0ABN3G483</accession>
<protein>
    <submittedName>
        <fullName evidence="5">LacI family DNA-binding transcriptional regulator</fullName>
    </submittedName>
</protein>
<comment type="caution">
    <text evidence="5">The sequence shown here is derived from an EMBL/GenBank/DDBJ whole genome shotgun (WGS) entry which is preliminary data.</text>
</comment>
<dbReference type="InterPro" id="IPR010982">
    <property type="entry name" value="Lambda_DNA-bd_dom_sf"/>
</dbReference>
<dbReference type="RefSeq" id="WP_344129299.1">
    <property type="nucleotide sequence ID" value="NZ_BAAARA010000005.1"/>
</dbReference>
<dbReference type="InterPro" id="IPR028082">
    <property type="entry name" value="Peripla_BP_I"/>
</dbReference>
<dbReference type="Gene3D" id="1.10.260.40">
    <property type="entry name" value="lambda repressor-like DNA-binding domains"/>
    <property type="match status" value="1"/>
</dbReference>
<evidence type="ECO:0000259" key="4">
    <source>
        <dbReference type="PROSITE" id="PS50932"/>
    </source>
</evidence>
<dbReference type="Pfam" id="PF00356">
    <property type="entry name" value="LacI"/>
    <property type="match status" value="1"/>
</dbReference>
<dbReference type="Proteomes" id="UP001501218">
    <property type="component" value="Unassembled WGS sequence"/>
</dbReference>
<gene>
    <name evidence="5" type="ORF">GCM10009854_20710</name>
</gene>
<organism evidence="5 6">
    <name type="scientific">Saccharopolyspora halophila</name>
    <dbReference type="NCBI Taxonomy" id="405551"/>
    <lineage>
        <taxon>Bacteria</taxon>
        <taxon>Bacillati</taxon>
        <taxon>Actinomycetota</taxon>
        <taxon>Actinomycetes</taxon>
        <taxon>Pseudonocardiales</taxon>
        <taxon>Pseudonocardiaceae</taxon>
        <taxon>Saccharopolyspora</taxon>
    </lineage>
</organism>
<evidence type="ECO:0000256" key="2">
    <source>
        <dbReference type="ARBA" id="ARBA00023125"/>
    </source>
</evidence>
<dbReference type="InterPro" id="IPR046335">
    <property type="entry name" value="LacI/GalR-like_sensor"/>
</dbReference>
<reference evidence="5 6" key="1">
    <citation type="journal article" date="2019" name="Int. J. Syst. Evol. Microbiol.">
        <title>The Global Catalogue of Microorganisms (GCM) 10K type strain sequencing project: providing services to taxonomists for standard genome sequencing and annotation.</title>
        <authorList>
            <consortium name="The Broad Institute Genomics Platform"/>
            <consortium name="The Broad Institute Genome Sequencing Center for Infectious Disease"/>
            <person name="Wu L."/>
            <person name="Ma J."/>
        </authorList>
    </citation>
    <scope>NUCLEOTIDE SEQUENCE [LARGE SCALE GENOMIC DNA]</scope>
    <source>
        <strain evidence="5 6">JCM 16221</strain>
    </source>
</reference>
<sequence>MSDPEPRPNGDSGAVATSLKDVAARAGVSIKTVSNVLNDRPHISAGTRERVQQAVTELDYRPNPAAKLLKNARTGIIALAVPDIELPYFAELAAAVQRAAERIGRTVLLDQTGGDPEKELMAAKGFRAHLIDGLILSPLALQPEQLRECASSRPTVLLGERFYDAAVDHIAIDNITAGRQAVQHLLSRGFRRIAMIGEDDFYRGPVALRKQGYLEALTAAGIEPDPVLMRPAGHFRRFDGMRAMDELLAAGTPFDAVFAFNDTLALGAMRSLADHGLRVPEDLAVVGFDDIEEGRYSTPRLTTVSPDKTGIAELALERLAGRLSGDLTAEPGFVPAAHRLEVRESSGG</sequence>
<proteinExistence type="predicted"/>
<dbReference type="PROSITE" id="PS00356">
    <property type="entry name" value="HTH_LACI_1"/>
    <property type="match status" value="1"/>
</dbReference>
<dbReference type="Pfam" id="PF13377">
    <property type="entry name" value="Peripla_BP_3"/>
    <property type="match status" value="1"/>
</dbReference>